<organism evidence="2 3">
    <name type="scientific">Streptomyces niveus</name>
    <name type="common">Streptomyces spheroides</name>
    <dbReference type="NCBI Taxonomy" id="193462"/>
    <lineage>
        <taxon>Bacteria</taxon>
        <taxon>Bacillati</taxon>
        <taxon>Actinomycetota</taxon>
        <taxon>Actinomycetes</taxon>
        <taxon>Kitasatosporales</taxon>
        <taxon>Streptomycetaceae</taxon>
        <taxon>Streptomyces</taxon>
    </lineage>
</organism>
<dbReference type="PANTHER" id="PTHR43130">
    <property type="entry name" value="ARAC-FAMILY TRANSCRIPTIONAL REGULATOR"/>
    <property type="match status" value="1"/>
</dbReference>
<dbReference type="RefSeq" id="WP_329073885.1">
    <property type="nucleotide sequence ID" value="NZ_CP109495.1"/>
</dbReference>
<name>A0ABZ1ZYN2_STRNV</name>
<protein>
    <submittedName>
        <fullName evidence="2">DJ-1/PfpI family protein</fullName>
    </submittedName>
</protein>
<dbReference type="InterPro" id="IPR052158">
    <property type="entry name" value="INH-QAR"/>
</dbReference>
<dbReference type="InterPro" id="IPR002818">
    <property type="entry name" value="DJ-1/PfpI"/>
</dbReference>
<feature type="domain" description="DJ-1/PfpI" evidence="1">
    <location>
        <begin position="14"/>
        <end position="173"/>
    </location>
</feature>
<gene>
    <name evidence="2" type="ORF">OG442_01360</name>
</gene>
<dbReference type="PANTHER" id="PTHR43130:SF2">
    <property type="entry name" value="DJ-1_PFPI DOMAIN-CONTAINING PROTEIN"/>
    <property type="match status" value="1"/>
</dbReference>
<dbReference type="EMBL" id="CP109495">
    <property type="protein sequence ID" value="WUX50318.1"/>
    <property type="molecule type" value="Genomic_DNA"/>
</dbReference>
<dbReference type="SUPFAM" id="SSF52317">
    <property type="entry name" value="Class I glutamine amidotransferase-like"/>
    <property type="match status" value="1"/>
</dbReference>
<keyword evidence="3" id="KW-1185">Reference proteome</keyword>
<sequence>MSHEVTPEPARPLQVAMLLFNGHTALDFIGPHTALTGAGMNVHLVAETLEPVLTDNGIAIAPTTTFDDCPSQLDVLFVPGGFVEGPMLDNKAIAFLADRGARASYVTSVCTGSIVLAAAGLLDGYRAATHWSTRDQLAQLGVEVSTERVCVDRNRLSGGGVTAGIDFGLTLVAHLLGEQAAKFSQLAMEYDPKPPFNAGSPEGAGPEAVALFNQFIAEGDKNLTRAVSTVLGQRMHPHTRPSGPHAEVAAK</sequence>
<dbReference type="Pfam" id="PF01965">
    <property type="entry name" value="DJ-1_PfpI"/>
    <property type="match status" value="1"/>
</dbReference>
<evidence type="ECO:0000313" key="3">
    <source>
        <dbReference type="Proteomes" id="UP001432209"/>
    </source>
</evidence>
<reference evidence="2" key="1">
    <citation type="submission" date="2022-10" db="EMBL/GenBank/DDBJ databases">
        <title>The complete genomes of actinobacterial strains from the NBC collection.</title>
        <authorList>
            <person name="Joergensen T.S."/>
            <person name="Alvarez Arevalo M."/>
            <person name="Sterndorff E.B."/>
            <person name="Faurdal D."/>
            <person name="Vuksanovic O."/>
            <person name="Mourched A.-S."/>
            <person name="Charusanti P."/>
            <person name="Shaw S."/>
            <person name="Blin K."/>
            <person name="Weber T."/>
        </authorList>
    </citation>
    <scope>NUCLEOTIDE SEQUENCE</scope>
    <source>
        <strain evidence="2">NBC_01432</strain>
    </source>
</reference>
<dbReference type="CDD" id="cd03139">
    <property type="entry name" value="GATase1_PfpI_2"/>
    <property type="match status" value="1"/>
</dbReference>
<dbReference type="Proteomes" id="UP001432209">
    <property type="component" value="Chromosome"/>
</dbReference>
<dbReference type="Gene3D" id="3.40.50.880">
    <property type="match status" value="1"/>
</dbReference>
<accession>A0ABZ1ZYN2</accession>
<proteinExistence type="predicted"/>
<evidence type="ECO:0000313" key="2">
    <source>
        <dbReference type="EMBL" id="WUX50318.1"/>
    </source>
</evidence>
<dbReference type="InterPro" id="IPR029062">
    <property type="entry name" value="Class_I_gatase-like"/>
</dbReference>
<evidence type="ECO:0000259" key="1">
    <source>
        <dbReference type="Pfam" id="PF01965"/>
    </source>
</evidence>